<dbReference type="SMART" id="SM00061">
    <property type="entry name" value="MATH"/>
    <property type="match status" value="5"/>
</dbReference>
<evidence type="ECO:0000313" key="4">
    <source>
        <dbReference type="Proteomes" id="UP000274131"/>
    </source>
</evidence>
<feature type="domain" description="MATH" evidence="2">
    <location>
        <begin position="998"/>
        <end position="1063"/>
    </location>
</feature>
<evidence type="ECO:0000259" key="1">
    <source>
        <dbReference type="PROSITE" id="PS50097"/>
    </source>
</evidence>
<accession>A0A0N4UWK1</accession>
<protein>
    <submittedName>
        <fullName evidence="5">BTB domain-containing protein</fullName>
    </submittedName>
</protein>
<dbReference type="InterPro" id="IPR000210">
    <property type="entry name" value="BTB/POZ_dom"/>
</dbReference>
<feature type="domain" description="MATH" evidence="2">
    <location>
        <begin position="138"/>
        <end position="180"/>
    </location>
</feature>
<dbReference type="Pfam" id="PF00917">
    <property type="entry name" value="MATH"/>
    <property type="match status" value="3"/>
</dbReference>
<evidence type="ECO:0000313" key="5">
    <source>
        <dbReference type="WBParaSite" id="EVEC_0000187501-mRNA-1"/>
    </source>
</evidence>
<sequence>MKGGTDYARPPLNGKFDVNSGNCGYLKFMKWNDAFNPKMGFIRDDEIIVEAKITVDKVVDNGSAFRPSPEQRFQCAALVTTVIPTHNVTYCENFPYGDNRTLAAEIECSKNTDNVKYFGIRAYCNSENVSDDWACSATIIEEFNSRDNNRGLRKFIEWIKIVDSTKGYISNNQVVIEAQIAVRDAVGTSSKIVKTIFKLSPRHVDEGSITLKIPDFAALKDEVKSSVQDIGGVPWMLAANTECSADTDNIKHLSVYAYCNSDSESNIWSCNAVVQFQLIPQEKRRSDYSRRWDEIIKDLSGYICNDELVIGAHITVTDMVGVRAASSFNFSIFTSVFCDGVLTAGGKDFNISKGCLALHSPYFRALFSRKAGSISRRNIEDINADELTELLHVIYPSQKRIDGENYERLLKLAYKLEVAYVISQCEEFLMHTKGISQVKKLFYAEKYKLSKLQDECLKAIKDTSAIRDLKRDKDFGLLGDSSSCGRERKIALRYSANRRFKRYLKAVCCLLGLLVDMQVETVLSLKDQLLLFAKYCASRAERHLYVQSECSEDTDNVKCLGVYVCCNEESKSNLWSCNARIELRLVSQKEGVSDHTASFNCIFNLKESKWSCRKFVKWDVITDPVKGYILNNEATVKVKITVKESIGVYVAPTVDFFVSSPDVSDAVLIIGKKKVYVNKAYLSLFSNYFYTLFFAEIFGTDQLEIPFEDVNVDEFIELLRVIYPSRKAVDGGNYEFLLKLGYKFDVDYVVNSCERFLIASKDISVVKKLSYAERYKLSKLQEECLGTIKSASDVENLKNHVDFSLLGDASKSALFEKLFELSKEEFTVQEGSTTMRIRKFSSLLARRLSIYEIGGFSWKIEAKTDCSEASNNVKHFCLFVYCISDSSSNLWSCKAMIEFRLMSQKEGVPNYTKTSVHKFTQKEDNWGYLKFIGWDEIINPSRGYIRDNEVVVEAKITVLSSVGGRKLLAKTECSRFTDNKKYFCIYLHCDNKNCSKLWSCNATVQFRLISQKEGVPDYSKTFIREFNQRLNTQGYQKFMKWDEVTDPNNGYICDNEVRVRADILVADVIGRRVSPYSNREGFIKVKIPNFTSMNQQMTSSNANIGGFLWELAVTVECPDSDGSAKDINIYVYCSKESRSNLWGCEATVRFQVVSQNEATPDITRTLTHIFCFEKNSVNFAKLVDWNEVIDLNKGYICDDEVVILAYITIEKAFGVRGPHSFDFSIRQPEVCDVVLVVGWKKFYVSKAVVENYEPLLRLGHKFSMAYVINQCEEFLLLSKDVSATKKLVYAEKYKLSRLQDNCLKAIKSENDVKIMMEDKDFKLLGDASKSAMFNRVFESK</sequence>
<feature type="domain" description="MATH" evidence="2">
    <location>
        <begin position="1"/>
        <end position="53"/>
    </location>
</feature>
<feature type="domain" description="MATH" evidence="2">
    <location>
        <begin position="512"/>
        <end position="640"/>
    </location>
</feature>
<dbReference type="Pfam" id="PF00651">
    <property type="entry name" value="BTB"/>
    <property type="match status" value="2"/>
</dbReference>
<name>A0A0N4UWK1_ENTVE</name>
<organism evidence="5">
    <name type="scientific">Enterobius vermicularis</name>
    <name type="common">Human pinworm</name>
    <dbReference type="NCBI Taxonomy" id="51028"/>
    <lineage>
        <taxon>Eukaryota</taxon>
        <taxon>Metazoa</taxon>
        <taxon>Ecdysozoa</taxon>
        <taxon>Nematoda</taxon>
        <taxon>Chromadorea</taxon>
        <taxon>Rhabditida</taxon>
        <taxon>Spirurina</taxon>
        <taxon>Oxyuridomorpha</taxon>
        <taxon>Oxyuroidea</taxon>
        <taxon>Oxyuridae</taxon>
        <taxon>Enterobius</taxon>
    </lineage>
</organism>
<dbReference type="PANTHER" id="PTHR47022:SF1">
    <property type="entry name" value="BTB AND MATH DOMAIN-CONTAINING PROTEIN 36-RELATED"/>
    <property type="match status" value="1"/>
</dbReference>
<dbReference type="CDD" id="cd01165">
    <property type="entry name" value="BTB_POZ"/>
    <property type="match status" value="1"/>
</dbReference>
<feature type="domain" description="MATH" evidence="2">
    <location>
        <begin position="1080"/>
        <end position="1207"/>
    </location>
</feature>
<gene>
    <name evidence="3" type="ORF">EVEC_LOCUS1583</name>
</gene>
<dbReference type="InterPro" id="IPR002083">
    <property type="entry name" value="MATH/TRAF_dom"/>
</dbReference>
<dbReference type="PROSITE" id="PS50097">
    <property type="entry name" value="BTB"/>
    <property type="match status" value="2"/>
</dbReference>
<reference evidence="3 4" key="2">
    <citation type="submission" date="2018-10" db="EMBL/GenBank/DDBJ databases">
        <authorList>
            <consortium name="Pathogen Informatics"/>
        </authorList>
    </citation>
    <scope>NUCLEOTIDE SEQUENCE [LARGE SCALE GENOMIC DNA]</scope>
</reference>
<dbReference type="SMART" id="SM00225">
    <property type="entry name" value="BTB"/>
    <property type="match status" value="2"/>
</dbReference>
<dbReference type="InterPro" id="IPR008974">
    <property type="entry name" value="TRAF-like"/>
</dbReference>
<proteinExistence type="predicted"/>
<dbReference type="PANTHER" id="PTHR47022">
    <property type="entry name" value="BTB AND MATH DOMAIN-CONTAINING PROTEIN 36-RELATED"/>
    <property type="match status" value="1"/>
</dbReference>
<dbReference type="STRING" id="51028.A0A0N4UWK1"/>
<dbReference type="WBParaSite" id="EVEC_0000187501-mRNA-1">
    <property type="protein sequence ID" value="EVEC_0000187501-mRNA-1"/>
    <property type="gene ID" value="EVEC_0000187501"/>
</dbReference>
<dbReference type="Proteomes" id="UP000274131">
    <property type="component" value="Unassembled WGS sequence"/>
</dbReference>
<reference evidence="5" key="1">
    <citation type="submission" date="2017-02" db="UniProtKB">
        <authorList>
            <consortium name="WormBaseParasite"/>
        </authorList>
    </citation>
    <scope>IDENTIFICATION</scope>
</reference>
<dbReference type="SUPFAM" id="SSF54695">
    <property type="entry name" value="POZ domain"/>
    <property type="match status" value="2"/>
</dbReference>
<evidence type="ECO:0000313" key="3">
    <source>
        <dbReference type="EMBL" id="VDD86440.1"/>
    </source>
</evidence>
<feature type="domain" description="MATH" evidence="2">
    <location>
        <begin position="830"/>
        <end position="956"/>
    </location>
</feature>
<feature type="domain" description="MATH" evidence="2">
    <location>
        <begin position="206"/>
        <end position="314"/>
    </location>
</feature>
<keyword evidence="4" id="KW-1185">Reference proteome</keyword>
<dbReference type="OrthoDB" id="409824at2759"/>
<dbReference type="PROSITE" id="PS50144">
    <property type="entry name" value="MATH"/>
    <property type="match status" value="7"/>
</dbReference>
<dbReference type="Pfam" id="PF22486">
    <property type="entry name" value="MATH_2"/>
    <property type="match status" value="3"/>
</dbReference>
<dbReference type="EMBL" id="UXUI01007232">
    <property type="protein sequence ID" value="VDD86440.1"/>
    <property type="molecule type" value="Genomic_DNA"/>
</dbReference>
<evidence type="ECO:0000259" key="2">
    <source>
        <dbReference type="PROSITE" id="PS50144"/>
    </source>
</evidence>
<dbReference type="InterPro" id="IPR011333">
    <property type="entry name" value="SKP1/BTB/POZ_sf"/>
</dbReference>
<dbReference type="SUPFAM" id="SSF49599">
    <property type="entry name" value="TRAF domain-like"/>
    <property type="match status" value="7"/>
</dbReference>
<dbReference type="Gene3D" id="3.30.710.10">
    <property type="entry name" value="Potassium Channel Kv1.1, Chain A"/>
    <property type="match status" value="2"/>
</dbReference>
<feature type="domain" description="BTB" evidence="1">
    <location>
        <begin position="338"/>
        <end position="403"/>
    </location>
</feature>
<feature type="domain" description="BTB" evidence="1">
    <location>
        <begin position="664"/>
        <end position="731"/>
    </location>
</feature>
<dbReference type="CDD" id="cd00121">
    <property type="entry name" value="MATH"/>
    <property type="match status" value="1"/>
</dbReference>
<dbReference type="Gene3D" id="2.60.210.10">
    <property type="entry name" value="Apoptosis, Tumor Necrosis Factor Receptor Associated Protein 2, Chain A"/>
    <property type="match status" value="7"/>
</dbReference>